<proteinExistence type="predicted"/>
<accession>A0AAW5N1R7</accession>
<comment type="caution">
    <text evidence="1">The sequence shown here is derived from an EMBL/GenBank/DDBJ whole genome shotgun (WGS) entry which is preliminary data.</text>
</comment>
<evidence type="ECO:0008006" key="3">
    <source>
        <dbReference type="Google" id="ProtNLM"/>
    </source>
</evidence>
<organism evidence="1 2">
    <name type="scientific">Phocaeicola barnesiae</name>
    <dbReference type="NCBI Taxonomy" id="376804"/>
    <lineage>
        <taxon>Bacteria</taxon>
        <taxon>Pseudomonadati</taxon>
        <taxon>Bacteroidota</taxon>
        <taxon>Bacteroidia</taxon>
        <taxon>Bacteroidales</taxon>
        <taxon>Bacteroidaceae</taxon>
        <taxon>Phocaeicola</taxon>
    </lineage>
</organism>
<dbReference type="EMBL" id="JANRHJ010000003">
    <property type="protein sequence ID" value="MCR8873182.1"/>
    <property type="molecule type" value="Genomic_DNA"/>
</dbReference>
<protein>
    <recommendedName>
        <fullName evidence="3">DUF2971 domain-containing protein</fullName>
    </recommendedName>
</protein>
<dbReference type="AlphaFoldDB" id="A0AAW5N1R7"/>
<evidence type="ECO:0000313" key="1">
    <source>
        <dbReference type="EMBL" id="MCR8873182.1"/>
    </source>
</evidence>
<reference evidence="1 2" key="1">
    <citation type="submission" date="2022-08" db="EMBL/GenBank/DDBJ databases">
        <authorList>
            <person name="Zeman M."/>
            <person name="Kubasova T."/>
        </authorList>
    </citation>
    <scope>NUCLEOTIDE SEQUENCE [LARGE SCALE GENOMIC DNA]</scope>
    <source>
        <strain evidence="1 2">ET62</strain>
    </source>
</reference>
<evidence type="ECO:0000313" key="2">
    <source>
        <dbReference type="Proteomes" id="UP001204579"/>
    </source>
</evidence>
<dbReference type="Proteomes" id="UP001204579">
    <property type="component" value="Unassembled WGS sequence"/>
</dbReference>
<dbReference type="RefSeq" id="WP_258335456.1">
    <property type="nucleotide sequence ID" value="NZ_JANRHJ010000003.1"/>
</dbReference>
<gene>
    <name evidence="1" type="ORF">NW209_03940</name>
</gene>
<sequence>MAKLIIHLNEYFHSLHPENNVAYTAIQALTANKILENISPCLWGLVENPTLILQYYADPLFINSVLRMGTVFTEWDDISYWHASGADFRKGQSVWMFMCRESDSIYHGSYIVQEFEIGKDNETFIPRKLCSILFWNKEDEDEDYDSIIQISNLISSDNDSCKFSYGLYKYCEESQEIQIVFDTEDDNIYQLPDCLKRIRIGYPYKEKGEKIWSHFIKKFDDGEARAIFSKNLCDTLNVEYLDDEYKILDVNISRKYFSLLIKQNNQPSVYRIPIDAYAFLKGLSVFEEVTVCRHTQQLCIEWPWLGYAIPMSEFETIEKDNPEKDTLNSSIP</sequence>
<name>A0AAW5N1R7_9BACT</name>
<keyword evidence="2" id="KW-1185">Reference proteome</keyword>